<sequence>MSFMFAAPEALAAAASDIAGIGSNIGAANAAASLPTTGVLASAADAVSTQVAALLSAHGQGYQQISAQLSAFHDQFVAALNAGANSYASAESGAANTLASAMKSPAAQLLGQLPLSQNGIVASAANAVARVQSAVAGALGPSPLALMPTGGIGALAASSGLLPPLGGATASAAAAPAAVIPVSWATAIENFYLAAEPWVQYGFTLATWAAGWLPYIGLLAPQIMIFYDLFEPMVQSGLFNTLDWLSGQITFSQGLSNFWSATTASVNNFIYNEYYWIRGFFPPPPPFGSVV</sequence>
<dbReference type="Proteomes" id="UP000193087">
    <property type="component" value="Unassembled WGS sequence"/>
</dbReference>
<dbReference type="InterPro" id="IPR000084">
    <property type="entry name" value="PE-PGRS_N"/>
</dbReference>
<name>A0A1X2BGV9_9MYCO</name>
<accession>A0A1X2BGV9</accession>
<dbReference type="AlphaFoldDB" id="A0A1X2BGV9"/>
<dbReference type="Pfam" id="PF00934">
    <property type="entry name" value="PE"/>
    <property type="match status" value="1"/>
</dbReference>
<comment type="caution">
    <text evidence="2">The sequence shown here is derived from an EMBL/GenBank/DDBJ whole genome shotgun (WGS) entry which is preliminary data.</text>
</comment>
<evidence type="ECO:0000313" key="2">
    <source>
        <dbReference type="EMBL" id="ORW62838.1"/>
    </source>
</evidence>
<keyword evidence="3" id="KW-1185">Reference proteome</keyword>
<dbReference type="GeneID" id="93496284"/>
<dbReference type="EMBL" id="LQPQ01000224">
    <property type="protein sequence ID" value="ORW62838.1"/>
    <property type="molecule type" value="Genomic_DNA"/>
</dbReference>
<dbReference type="SUPFAM" id="SSF140459">
    <property type="entry name" value="PE/PPE dimer-like"/>
    <property type="match status" value="1"/>
</dbReference>
<organism evidence="2 3">
    <name type="scientific">Mycobacterium riyadhense</name>
    <dbReference type="NCBI Taxonomy" id="486698"/>
    <lineage>
        <taxon>Bacteria</taxon>
        <taxon>Bacillati</taxon>
        <taxon>Actinomycetota</taxon>
        <taxon>Actinomycetes</taxon>
        <taxon>Mycobacteriales</taxon>
        <taxon>Mycobacteriaceae</taxon>
        <taxon>Mycobacterium</taxon>
    </lineage>
</organism>
<feature type="domain" description="PE" evidence="1">
    <location>
        <begin position="4"/>
        <end position="92"/>
    </location>
</feature>
<dbReference type="InterPro" id="IPR038332">
    <property type="entry name" value="PPE_sf"/>
</dbReference>
<dbReference type="Gene3D" id="1.10.287.850">
    <property type="entry name" value="HP0062-like domain"/>
    <property type="match status" value="1"/>
</dbReference>
<proteinExistence type="predicted"/>
<evidence type="ECO:0000313" key="3">
    <source>
        <dbReference type="Proteomes" id="UP000193087"/>
    </source>
</evidence>
<gene>
    <name evidence="2" type="ORF">AWC22_04090</name>
</gene>
<dbReference type="RefSeq" id="WP_085252873.1">
    <property type="nucleotide sequence ID" value="NZ_CAJMWJ010000001.1"/>
</dbReference>
<dbReference type="OrthoDB" id="4752893at2"/>
<evidence type="ECO:0000259" key="1">
    <source>
        <dbReference type="Pfam" id="PF00934"/>
    </source>
</evidence>
<protein>
    <submittedName>
        <fullName evidence="2">PE family protein</fullName>
    </submittedName>
</protein>
<reference evidence="2 3" key="1">
    <citation type="submission" date="2016-01" db="EMBL/GenBank/DDBJ databases">
        <title>The new phylogeny of the genus Mycobacterium.</title>
        <authorList>
            <person name="Tarcisio F."/>
            <person name="Conor M."/>
            <person name="Antonella G."/>
            <person name="Elisabetta G."/>
            <person name="Giulia F.S."/>
            <person name="Sara T."/>
            <person name="Anna F."/>
            <person name="Clotilde B."/>
            <person name="Roberto B."/>
            <person name="Veronica D.S."/>
            <person name="Fabio R."/>
            <person name="Monica P."/>
            <person name="Olivier J."/>
            <person name="Enrico T."/>
            <person name="Nicola S."/>
        </authorList>
    </citation>
    <scope>NUCLEOTIDE SEQUENCE [LARGE SCALE GENOMIC DNA]</scope>
    <source>
        <strain evidence="2 3">DSM 45176</strain>
    </source>
</reference>